<accession>A0A317PTQ1</accession>
<evidence type="ECO:0000256" key="1">
    <source>
        <dbReference type="ARBA" id="ARBA00022801"/>
    </source>
</evidence>
<organism evidence="6 7">
    <name type="scientific">Hoeflea marina</name>
    <dbReference type="NCBI Taxonomy" id="274592"/>
    <lineage>
        <taxon>Bacteria</taxon>
        <taxon>Pseudomonadati</taxon>
        <taxon>Pseudomonadota</taxon>
        <taxon>Alphaproteobacteria</taxon>
        <taxon>Hyphomicrobiales</taxon>
        <taxon>Rhizobiaceae</taxon>
        <taxon>Hoeflea</taxon>
    </lineage>
</organism>
<evidence type="ECO:0000256" key="3">
    <source>
        <dbReference type="ARBA" id="ARBA00023098"/>
    </source>
</evidence>
<dbReference type="AlphaFoldDB" id="A0A317PTQ1"/>
<evidence type="ECO:0000313" key="7">
    <source>
        <dbReference type="Proteomes" id="UP000246352"/>
    </source>
</evidence>
<keyword evidence="2 4" id="KW-0442">Lipid degradation</keyword>
<dbReference type="Pfam" id="PF12536">
    <property type="entry name" value="DUF3734"/>
    <property type="match status" value="1"/>
</dbReference>
<name>A0A317PTQ1_9HYPH</name>
<dbReference type="PANTHER" id="PTHR14226:SF57">
    <property type="entry name" value="BLR7027 PROTEIN"/>
    <property type="match status" value="1"/>
</dbReference>
<dbReference type="InterPro" id="IPR016035">
    <property type="entry name" value="Acyl_Trfase/lysoPLipase"/>
</dbReference>
<dbReference type="Proteomes" id="UP000246352">
    <property type="component" value="Unassembled WGS sequence"/>
</dbReference>
<dbReference type="GO" id="GO:0016042">
    <property type="term" value="P:lipid catabolic process"/>
    <property type="evidence" value="ECO:0007669"/>
    <property type="project" value="UniProtKB-UniRule"/>
</dbReference>
<dbReference type="SUPFAM" id="SSF52151">
    <property type="entry name" value="FabD/lysophospholipase-like"/>
    <property type="match status" value="1"/>
</dbReference>
<feature type="short sequence motif" description="GXGXXG" evidence="4">
    <location>
        <begin position="16"/>
        <end position="21"/>
    </location>
</feature>
<dbReference type="Pfam" id="PF01734">
    <property type="entry name" value="Patatin"/>
    <property type="match status" value="1"/>
</dbReference>
<feature type="active site" description="Proton acceptor" evidence="4">
    <location>
        <position position="204"/>
    </location>
</feature>
<feature type="active site" description="Nucleophile" evidence="4">
    <location>
        <position position="45"/>
    </location>
</feature>
<protein>
    <submittedName>
        <fullName evidence="6">NTE family protein</fullName>
    </submittedName>
</protein>
<evidence type="ECO:0000313" key="6">
    <source>
        <dbReference type="EMBL" id="PWW04044.1"/>
    </source>
</evidence>
<evidence type="ECO:0000256" key="2">
    <source>
        <dbReference type="ARBA" id="ARBA00022963"/>
    </source>
</evidence>
<gene>
    <name evidence="6" type="ORF">DFR52_101734</name>
</gene>
<dbReference type="Gene3D" id="3.40.1090.10">
    <property type="entry name" value="Cytosolic phospholipase A2 catalytic domain"/>
    <property type="match status" value="2"/>
</dbReference>
<keyword evidence="1 4" id="KW-0378">Hydrolase</keyword>
<feature type="short sequence motif" description="GXSXG" evidence="4">
    <location>
        <begin position="43"/>
        <end position="47"/>
    </location>
</feature>
<reference evidence="6 7" key="1">
    <citation type="submission" date="2018-05" db="EMBL/GenBank/DDBJ databases">
        <title>Genomic Encyclopedia of Type Strains, Phase IV (KMG-IV): sequencing the most valuable type-strain genomes for metagenomic binning, comparative biology and taxonomic classification.</title>
        <authorList>
            <person name="Goeker M."/>
        </authorList>
    </citation>
    <scope>NUCLEOTIDE SEQUENCE [LARGE SCALE GENOMIC DNA]</scope>
    <source>
        <strain evidence="6 7">DSM 16791</strain>
    </source>
</reference>
<keyword evidence="3 4" id="KW-0443">Lipid metabolism</keyword>
<dbReference type="InterPro" id="IPR002641">
    <property type="entry name" value="PNPLA_dom"/>
</dbReference>
<proteinExistence type="predicted"/>
<comment type="caution">
    <text evidence="6">The sequence shown here is derived from an EMBL/GenBank/DDBJ whole genome shotgun (WGS) entry which is preliminary data.</text>
</comment>
<dbReference type="GO" id="GO:0016787">
    <property type="term" value="F:hydrolase activity"/>
    <property type="evidence" value="ECO:0007669"/>
    <property type="project" value="UniProtKB-UniRule"/>
</dbReference>
<dbReference type="OrthoDB" id="9807112at2"/>
<dbReference type="RefSeq" id="WP_110030527.1">
    <property type="nucleotide sequence ID" value="NZ_QGTR01000001.1"/>
</dbReference>
<sequence length="371" mass="41188">MARNDQKELNTLVLQGGGALGSFQAGAYEVLSGRGYEPEWLAGISIGAINAGIIAGNEPANRLRRLRGFWEEITNDVLGHPLFGDVRSRTAFNEISANLSLVNGVSGFFRPWWPFAWPGTGPAARGVSFYDTSPLLKTLTDIIDFDYLNERGPRLSLGAVNIKTGNFAYFDSTTTRLGPEHIMASGALPPGFPPVEIDGHWYWDGGLVSNTPLQHVLENSGERPLCIFQIDLFSARGALPESLIEVAQREKDIRYSSRTRLTTDRFLQLHDISAAAQRLQEKLPDEFKDDPDLKRLLEIDAKCAVTLVHLIHRMAEYEGSAKDYEFSRLSMNDHWNAGKADVVKTLGHTAWKNRTISADSLQIFDLNKGDD</sequence>
<feature type="short sequence motif" description="DGA/G" evidence="4">
    <location>
        <begin position="204"/>
        <end position="206"/>
    </location>
</feature>
<dbReference type="CDD" id="cd07209">
    <property type="entry name" value="Pat_hypo_Ecoli_Z1214_like"/>
    <property type="match status" value="1"/>
</dbReference>
<dbReference type="PANTHER" id="PTHR14226">
    <property type="entry name" value="NEUROPATHY TARGET ESTERASE/SWISS CHEESE D.MELANOGASTER"/>
    <property type="match status" value="1"/>
</dbReference>
<dbReference type="InterPro" id="IPR050301">
    <property type="entry name" value="NTE"/>
</dbReference>
<keyword evidence="7" id="KW-1185">Reference proteome</keyword>
<dbReference type="InterPro" id="IPR021095">
    <property type="entry name" value="DUF3734"/>
</dbReference>
<dbReference type="EMBL" id="QGTR01000001">
    <property type="protein sequence ID" value="PWW04044.1"/>
    <property type="molecule type" value="Genomic_DNA"/>
</dbReference>
<evidence type="ECO:0000259" key="5">
    <source>
        <dbReference type="PROSITE" id="PS51635"/>
    </source>
</evidence>
<evidence type="ECO:0000256" key="4">
    <source>
        <dbReference type="PROSITE-ProRule" id="PRU01161"/>
    </source>
</evidence>
<dbReference type="PROSITE" id="PS51635">
    <property type="entry name" value="PNPLA"/>
    <property type="match status" value="1"/>
</dbReference>
<feature type="domain" description="PNPLA" evidence="5">
    <location>
        <begin position="12"/>
        <end position="217"/>
    </location>
</feature>